<reference evidence="10 11" key="1">
    <citation type="submission" date="2024-08" db="EMBL/GenBank/DDBJ databases">
        <title>Pantoea ronii - a newly identified human opportunistic pathogen.</title>
        <authorList>
            <person name="Keidar-Friedman D."/>
            <person name="Sorek N."/>
            <person name="Leshin-Carmel D."/>
            <person name="Tsur A."/>
            <person name="Amsalem M."/>
            <person name="Tolkach D."/>
            <person name="Brosh-Nissimov T."/>
        </authorList>
    </citation>
    <scope>NUCLEOTIDE SEQUENCE [LARGE SCALE GENOMIC DNA]</scope>
    <source>
        <strain evidence="10 11">AA23256</strain>
    </source>
</reference>
<feature type="coiled-coil region" evidence="7">
    <location>
        <begin position="210"/>
        <end position="248"/>
    </location>
</feature>
<evidence type="ECO:0000313" key="10">
    <source>
        <dbReference type="EMBL" id="MFH8133138.1"/>
    </source>
</evidence>
<organism evidence="10 11">
    <name type="scientific">Pantoea osteomyelitidis</name>
    <dbReference type="NCBI Taxonomy" id="3230026"/>
    <lineage>
        <taxon>Bacteria</taxon>
        <taxon>Pseudomonadati</taxon>
        <taxon>Pseudomonadota</taxon>
        <taxon>Gammaproteobacteria</taxon>
        <taxon>Enterobacterales</taxon>
        <taxon>Erwiniaceae</taxon>
        <taxon>Pantoea</taxon>
    </lineage>
</organism>
<dbReference type="InterPro" id="IPR006144">
    <property type="entry name" value="Secretion_HlyD_CS"/>
</dbReference>
<keyword evidence="5 8" id="KW-1133">Transmembrane helix</keyword>
<protein>
    <submittedName>
        <fullName evidence="10">HlyD family secretion protein</fullName>
    </submittedName>
</protein>
<evidence type="ECO:0000256" key="8">
    <source>
        <dbReference type="SAM" id="Phobius"/>
    </source>
</evidence>
<keyword evidence="7" id="KW-0175">Coiled coil</keyword>
<dbReference type="RefSeq" id="WP_397211826.1">
    <property type="nucleotide sequence ID" value="NZ_JBGFSN010000003.1"/>
</dbReference>
<evidence type="ECO:0000313" key="11">
    <source>
        <dbReference type="Proteomes" id="UP001611251"/>
    </source>
</evidence>
<dbReference type="InterPro" id="IPR058625">
    <property type="entry name" value="MdtA-like_BSH"/>
</dbReference>
<feature type="transmembrane region" description="Helical" evidence="8">
    <location>
        <begin position="33"/>
        <end position="54"/>
    </location>
</feature>
<dbReference type="SUPFAM" id="SSF51230">
    <property type="entry name" value="Single hybrid motif"/>
    <property type="match status" value="1"/>
</dbReference>
<keyword evidence="11" id="KW-1185">Reference proteome</keyword>
<comment type="similarity">
    <text evidence="2">Belongs to the membrane fusion protein (MFP) (TC 8.A.1) family.</text>
</comment>
<accession>A0ABW7PS58</accession>
<evidence type="ECO:0000256" key="5">
    <source>
        <dbReference type="ARBA" id="ARBA00022989"/>
    </source>
</evidence>
<evidence type="ECO:0000256" key="2">
    <source>
        <dbReference type="ARBA" id="ARBA00009477"/>
    </source>
</evidence>
<keyword evidence="4 8" id="KW-0812">Transmembrane</keyword>
<evidence type="ECO:0000256" key="6">
    <source>
        <dbReference type="ARBA" id="ARBA00023136"/>
    </source>
</evidence>
<dbReference type="PROSITE" id="PS00543">
    <property type="entry name" value="HLYD_FAMILY"/>
    <property type="match status" value="1"/>
</dbReference>
<proteinExistence type="inferred from homology"/>
<dbReference type="Proteomes" id="UP001611251">
    <property type="component" value="Unassembled WGS sequence"/>
</dbReference>
<evidence type="ECO:0000259" key="9">
    <source>
        <dbReference type="Pfam" id="PF25917"/>
    </source>
</evidence>
<dbReference type="PANTHER" id="PTHR30386:SF28">
    <property type="entry name" value="EXPORTED PROTEIN"/>
    <property type="match status" value="1"/>
</dbReference>
<dbReference type="InterPro" id="IPR011053">
    <property type="entry name" value="Single_hybrid_motif"/>
</dbReference>
<keyword evidence="6 8" id="KW-0472">Membrane</keyword>
<feature type="coiled-coil region" evidence="7">
    <location>
        <begin position="119"/>
        <end position="168"/>
    </location>
</feature>
<comment type="caution">
    <text evidence="10">The sequence shown here is derived from an EMBL/GenBank/DDBJ whole genome shotgun (WGS) entry which is preliminary data.</text>
</comment>
<evidence type="ECO:0000256" key="3">
    <source>
        <dbReference type="ARBA" id="ARBA00022448"/>
    </source>
</evidence>
<dbReference type="Gene3D" id="2.40.50.100">
    <property type="match status" value="1"/>
</dbReference>
<dbReference type="Pfam" id="PF25917">
    <property type="entry name" value="BSH_RND"/>
    <property type="match status" value="1"/>
</dbReference>
<evidence type="ECO:0000256" key="4">
    <source>
        <dbReference type="ARBA" id="ARBA00022692"/>
    </source>
</evidence>
<evidence type="ECO:0000256" key="7">
    <source>
        <dbReference type="SAM" id="Coils"/>
    </source>
</evidence>
<dbReference type="InterPro" id="IPR050739">
    <property type="entry name" value="MFP"/>
</dbReference>
<gene>
    <name evidence="10" type="ORF">ABU178_02925</name>
</gene>
<evidence type="ECO:0000256" key="1">
    <source>
        <dbReference type="ARBA" id="ARBA00004167"/>
    </source>
</evidence>
<feature type="domain" description="Multidrug resistance protein MdtA-like barrel-sandwich hybrid" evidence="9">
    <location>
        <begin position="80"/>
        <end position="295"/>
    </location>
</feature>
<dbReference type="PANTHER" id="PTHR30386">
    <property type="entry name" value="MEMBRANE FUSION SUBUNIT OF EMRAB-TOLC MULTIDRUG EFFLUX PUMP"/>
    <property type="match status" value="1"/>
</dbReference>
<dbReference type="EMBL" id="JBGFSN010000003">
    <property type="protein sequence ID" value="MFH8133138.1"/>
    <property type="molecule type" value="Genomic_DNA"/>
</dbReference>
<keyword evidence="3" id="KW-0813">Transport</keyword>
<comment type="subcellular location">
    <subcellularLocation>
        <location evidence="1">Membrane</location>
        <topology evidence="1">Single-pass membrane protein</topology>
    </subcellularLocation>
</comment>
<sequence length="432" mass="49355">MPDKSRKLFRAEAVTFHQGRWTGQALLIAKIPAWITLFFSMLFLALLIIAFSYAQLDRRTHVTGEATFHPRYINLLSPQAGYIAERYVQPGDKVKKGQVLYLIDINKVTTNGVVSAQSRALLEEQRKNLDKIISKTEKNKYQELEHIRSQLEQKRLKLRQTNDSLNIASKGAVAAKKSVESYTVYRKKGWITQDQLNYQANLYYQQQNLYDSLLNQKEQEILTIKTLENELDSKAIEFENKIAEHENSRGNILRSLNEVETNGFLAVTAPVDGYVETLSVSVGQMLAAHDAMAQIIPEAEKKALVVFWVPGSSLPYIHLNDKVNLRYSAYPYERFGQFAGKIVSISAVPASQQEMINYRSAERLLKTSEGENYYKVFVAPASDVIEYESRKIALSEGLLAEATLFLEKRPLYQWVFQPYYKIKKSIAGQMNE</sequence>
<name>A0ABW7PS58_9GAMM</name>
<dbReference type="PRINTS" id="PR01490">
    <property type="entry name" value="RTXTOXIND"/>
</dbReference>